<keyword evidence="2" id="KW-1185">Reference proteome</keyword>
<reference evidence="1 2" key="1">
    <citation type="submission" date="2020-07" db="EMBL/GenBank/DDBJ databases">
        <title>Transfer of Campylobacter canadensis to the novel genus Avispirillum gen. nov., that also includes two novel species recovered from migratory waterfowl: Avispirillum anseris sp. nov. and Avispirillum brantae sp. nov.</title>
        <authorList>
            <person name="Miller W.G."/>
            <person name="Chapman M.H."/>
            <person name="Yee E."/>
            <person name="Inglis G.D."/>
        </authorList>
    </citation>
    <scope>NUCLEOTIDE SEQUENCE [LARGE SCALE GENOMIC DNA]</scope>
    <source>
        <strain evidence="1 2">L283</strain>
    </source>
</reference>
<evidence type="ECO:0000313" key="1">
    <source>
        <dbReference type="EMBL" id="MBZ7987260.1"/>
    </source>
</evidence>
<dbReference type="Proteomes" id="UP000786183">
    <property type="component" value="Unassembled WGS sequence"/>
</dbReference>
<dbReference type="RefSeq" id="WP_172231473.1">
    <property type="nucleotide sequence ID" value="NZ_CP035946.1"/>
</dbReference>
<sequence length="233" mass="27933">MLRKFILFYLATTLLYSAQINNLENEYKLQAIKAYFNPTLIKDINEKYCKNNIIQACINNIDNLKDLLKYENEYLQHCKNNAQNCVYYSLILKKKILLYCHNAILNYNKKDLKKAQEEFDKLSTISYRKCDENIYSSYLNILNAMNKINIKEKKEKRLILAIKSAKNCVNFFNNDKNNKINLFEQYLAYSFLQKLSSDIFNKIFMPNENYQRLKIHHNNYLEKENFFINLLSE</sequence>
<protein>
    <submittedName>
        <fullName evidence="1">Uncharacterized protein</fullName>
    </submittedName>
</protein>
<name>A0ABS7WTH9_9BACT</name>
<organism evidence="1 2">
    <name type="scientific">Campylobacter canadensis</name>
    <dbReference type="NCBI Taxonomy" id="449520"/>
    <lineage>
        <taxon>Bacteria</taxon>
        <taxon>Pseudomonadati</taxon>
        <taxon>Campylobacterota</taxon>
        <taxon>Epsilonproteobacteria</taxon>
        <taxon>Campylobacterales</taxon>
        <taxon>Campylobacteraceae</taxon>
        <taxon>Campylobacter</taxon>
    </lineage>
</organism>
<dbReference type="EMBL" id="JACGBB010000006">
    <property type="protein sequence ID" value="MBZ7987260.1"/>
    <property type="molecule type" value="Genomic_DNA"/>
</dbReference>
<accession>A0ABS7WTH9</accession>
<evidence type="ECO:0000313" key="2">
    <source>
        <dbReference type="Proteomes" id="UP000786183"/>
    </source>
</evidence>
<gene>
    <name evidence="1" type="ORF">AVCANL283_03925</name>
</gene>
<comment type="caution">
    <text evidence="1">The sequence shown here is derived from an EMBL/GenBank/DDBJ whole genome shotgun (WGS) entry which is preliminary data.</text>
</comment>
<proteinExistence type="predicted"/>